<gene>
    <name evidence="2" type="ORF">METZ01_LOCUS458294</name>
</gene>
<reference evidence="2" key="1">
    <citation type="submission" date="2018-05" db="EMBL/GenBank/DDBJ databases">
        <authorList>
            <person name="Lanie J.A."/>
            <person name="Ng W.-L."/>
            <person name="Kazmierczak K.M."/>
            <person name="Andrzejewski T.M."/>
            <person name="Davidsen T.M."/>
            <person name="Wayne K.J."/>
            <person name="Tettelin H."/>
            <person name="Glass J.I."/>
            <person name="Rusch D."/>
            <person name="Podicherti R."/>
            <person name="Tsui H.-C.T."/>
            <person name="Winkler M.E."/>
        </authorList>
    </citation>
    <scope>NUCLEOTIDE SEQUENCE</scope>
</reference>
<evidence type="ECO:0000256" key="1">
    <source>
        <dbReference type="SAM" id="MobiDB-lite"/>
    </source>
</evidence>
<dbReference type="EMBL" id="UINC01191014">
    <property type="protein sequence ID" value="SVE05440.1"/>
    <property type="molecule type" value="Genomic_DNA"/>
</dbReference>
<evidence type="ECO:0000313" key="2">
    <source>
        <dbReference type="EMBL" id="SVE05440.1"/>
    </source>
</evidence>
<name>A0A383ACX5_9ZZZZ</name>
<accession>A0A383ACX5</accession>
<sequence>VVTLPKVNRVKSAQITGETAEPPRSANHAEMDRDGNAHALNLRADPARRAHSQTASVVGPSRNACQCEAGVQSGEQQPNG</sequence>
<organism evidence="2">
    <name type="scientific">marine metagenome</name>
    <dbReference type="NCBI Taxonomy" id="408172"/>
    <lineage>
        <taxon>unclassified sequences</taxon>
        <taxon>metagenomes</taxon>
        <taxon>ecological metagenomes</taxon>
    </lineage>
</organism>
<feature type="non-terminal residue" evidence="2">
    <location>
        <position position="1"/>
    </location>
</feature>
<feature type="compositionally biased region" description="Basic and acidic residues" evidence="1">
    <location>
        <begin position="27"/>
        <end position="36"/>
    </location>
</feature>
<feature type="region of interest" description="Disordered" evidence="1">
    <location>
        <begin position="1"/>
        <end position="80"/>
    </location>
</feature>
<protein>
    <submittedName>
        <fullName evidence="2">Uncharacterized protein</fullName>
    </submittedName>
</protein>
<dbReference type="AlphaFoldDB" id="A0A383ACX5"/>
<proteinExistence type="predicted"/>